<evidence type="ECO:0000313" key="1">
    <source>
        <dbReference type="EMBL" id="TJZ66134.1"/>
    </source>
</evidence>
<name>A0A4U0PSW3_9NEIS</name>
<dbReference type="SUPFAM" id="SSF52833">
    <property type="entry name" value="Thioredoxin-like"/>
    <property type="match status" value="1"/>
</dbReference>
<dbReference type="Proteomes" id="UP000310016">
    <property type="component" value="Unassembled WGS sequence"/>
</dbReference>
<protein>
    <submittedName>
        <fullName evidence="1">(2Fe-2S) ferredoxin domain-containing protein</fullName>
    </submittedName>
</protein>
<dbReference type="Gene3D" id="3.40.30.10">
    <property type="entry name" value="Glutaredoxin"/>
    <property type="match status" value="1"/>
</dbReference>
<comment type="caution">
    <text evidence="1">The sequence shown here is derived from an EMBL/GenBank/DDBJ whole genome shotgun (WGS) entry which is preliminary data.</text>
</comment>
<dbReference type="AlphaFoldDB" id="A0A4U0PSW3"/>
<dbReference type="CDD" id="cd02980">
    <property type="entry name" value="TRX_Fd_family"/>
    <property type="match status" value="1"/>
</dbReference>
<gene>
    <name evidence="1" type="ORF">FAZ21_17595</name>
</gene>
<keyword evidence="2" id="KW-1185">Reference proteome</keyword>
<proteinExistence type="predicted"/>
<dbReference type="EMBL" id="SUMF01000033">
    <property type="protein sequence ID" value="TJZ66134.1"/>
    <property type="molecule type" value="Genomic_DNA"/>
</dbReference>
<dbReference type="RefSeq" id="WP_136774739.1">
    <property type="nucleotide sequence ID" value="NZ_CP156074.1"/>
</dbReference>
<accession>A0A4U0PSW3</accession>
<sequence length="103" mass="12000">MSYYRHHVFFCLNERPEGERQSCNRCGASDMQGYAKDRIKQLKLAGPGKVRINKAGCLDRCEEGPVLVIYPEETWYTYVDRADIDEIIDEHLVHGRVVERLKL</sequence>
<evidence type="ECO:0000313" key="2">
    <source>
        <dbReference type="Proteomes" id="UP000310016"/>
    </source>
</evidence>
<dbReference type="InterPro" id="IPR036249">
    <property type="entry name" value="Thioredoxin-like_sf"/>
</dbReference>
<reference evidence="1 2" key="1">
    <citation type="submission" date="2019-04" db="EMBL/GenBank/DDBJ databases">
        <title>Chitiniphilus eburnea sp. nov., a novel chitinolytic bacterium isolated from aquaculture sludge.</title>
        <authorList>
            <person name="Sheng M."/>
        </authorList>
    </citation>
    <scope>NUCLEOTIDE SEQUENCE [LARGE SCALE GENOMIC DNA]</scope>
    <source>
        <strain evidence="1 2">HX-2-15</strain>
    </source>
</reference>
<organism evidence="1 2">
    <name type="scientific">Chitiniphilus eburneus</name>
    <dbReference type="NCBI Taxonomy" id="2571148"/>
    <lineage>
        <taxon>Bacteria</taxon>
        <taxon>Pseudomonadati</taxon>
        <taxon>Pseudomonadota</taxon>
        <taxon>Betaproteobacteria</taxon>
        <taxon>Neisseriales</taxon>
        <taxon>Chitinibacteraceae</taxon>
        <taxon>Chitiniphilus</taxon>
    </lineage>
</organism>
<dbReference type="OrthoDB" id="9800597at2"/>